<keyword evidence="1" id="KW-0143">Chaperone</keyword>
<dbReference type="GO" id="GO:0005739">
    <property type="term" value="C:mitochondrion"/>
    <property type="evidence" value="ECO:0007669"/>
    <property type="project" value="TreeGrafter"/>
</dbReference>
<gene>
    <name evidence="2" type="ORF">MNBD_ALPHA08-1133</name>
</gene>
<dbReference type="AlphaFoldDB" id="A0A3B0S1L6"/>
<dbReference type="Pfam" id="PF03937">
    <property type="entry name" value="Sdh5"/>
    <property type="match status" value="1"/>
</dbReference>
<evidence type="ECO:0008006" key="3">
    <source>
        <dbReference type="Google" id="ProtNLM"/>
    </source>
</evidence>
<dbReference type="GO" id="GO:0006099">
    <property type="term" value="P:tricarboxylic acid cycle"/>
    <property type="evidence" value="ECO:0007669"/>
    <property type="project" value="TreeGrafter"/>
</dbReference>
<dbReference type="GO" id="GO:0034553">
    <property type="term" value="P:mitochondrial respiratory chain complex II assembly"/>
    <property type="evidence" value="ECO:0007669"/>
    <property type="project" value="TreeGrafter"/>
</dbReference>
<protein>
    <recommendedName>
        <fullName evidence="3">Succinate dehydrogenase flavin-adding protein, antitoxin of CptAB toxin-antitoxin</fullName>
    </recommendedName>
</protein>
<dbReference type="Gene3D" id="1.10.150.250">
    <property type="entry name" value="Flavinator of succinate dehydrogenase"/>
    <property type="match status" value="1"/>
</dbReference>
<dbReference type="SUPFAM" id="SSF109910">
    <property type="entry name" value="YgfY-like"/>
    <property type="match status" value="1"/>
</dbReference>
<accession>A0A3B0S1L6</accession>
<dbReference type="EMBL" id="UOEC01000170">
    <property type="protein sequence ID" value="VAW00135.1"/>
    <property type="molecule type" value="Genomic_DNA"/>
</dbReference>
<evidence type="ECO:0000313" key="2">
    <source>
        <dbReference type="EMBL" id="VAW00135.1"/>
    </source>
</evidence>
<dbReference type="PANTHER" id="PTHR12469">
    <property type="entry name" value="PROTEIN EMI5 HOMOLOG, MITOCHONDRIAL"/>
    <property type="match status" value="1"/>
</dbReference>
<name>A0A3B0S1L6_9ZZZZ</name>
<dbReference type="InterPro" id="IPR005631">
    <property type="entry name" value="SDH"/>
</dbReference>
<sequence>MIKNLPDTQNRRKRVLWRARHRGMKEMDLMLGRYAEQNLAGMNEAQLTEFETILEVSDALLLDWLTGKSETPDDFQTVMFTQIKSQSFLTSDYKKL</sequence>
<dbReference type="InterPro" id="IPR036714">
    <property type="entry name" value="SDH_sf"/>
</dbReference>
<dbReference type="PANTHER" id="PTHR12469:SF2">
    <property type="entry name" value="SUCCINATE DEHYDROGENASE ASSEMBLY FACTOR 2, MITOCHONDRIAL"/>
    <property type="match status" value="1"/>
</dbReference>
<evidence type="ECO:0000256" key="1">
    <source>
        <dbReference type="ARBA" id="ARBA00023186"/>
    </source>
</evidence>
<reference evidence="2" key="1">
    <citation type="submission" date="2018-06" db="EMBL/GenBank/DDBJ databases">
        <authorList>
            <person name="Zhirakovskaya E."/>
        </authorList>
    </citation>
    <scope>NUCLEOTIDE SEQUENCE</scope>
</reference>
<dbReference type="GO" id="GO:0006121">
    <property type="term" value="P:mitochondrial electron transport, succinate to ubiquinone"/>
    <property type="evidence" value="ECO:0007669"/>
    <property type="project" value="TreeGrafter"/>
</dbReference>
<organism evidence="2">
    <name type="scientific">hydrothermal vent metagenome</name>
    <dbReference type="NCBI Taxonomy" id="652676"/>
    <lineage>
        <taxon>unclassified sequences</taxon>
        <taxon>metagenomes</taxon>
        <taxon>ecological metagenomes</taxon>
    </lineage>
</organism>
<proteinExistence type="predicted"/>